<reference evidence="9 10" key="1">
    <citation type="submission" date="2024-09" db="EMBL/GenBank/DDBJ databases">
        <authorList>
            <person name="Sun Q."/>
            <person name="Mori K."/>
        </authorList>
    </citation>
    <scope>NUCLEOTIDE SEQUENCE [LARGE SCALE GENOMIC DNA]</scope>
    <source>
        <strain evidence="9 10">TBRC 0563</strain>
    </source>
</reference>
<feature type="transmembrane region" description="Helical" evidence="8">
    <location>
        <begin position="98"/>
        <end position="128"/>
    </location>
</feature>
<feature type="transmembrane region" description="Helical" evidence="8">
    <location>
        <begin position="6"/>
        <end position="29"/>
    </location>
</feature>
<comment type="similarity">
    <text evidence="2 8">Belongs to the 4-toluene sulfonate uptake permease (TSUP) (TC 2.A.102) family.</text>
</comment>
<comment type="caution">
    <text evidence="9">The sequence shown here is derived from an EMBL/GenBank/DDBJ whole genome shotgun (WGS) entry which is preliminary data.</text>
</comment>
<dbReference type="EMBL" id="JBHLZP010000051">
    <property type="protein sequence ID" value="MFB9832533.1"/>
    <property type="molecule type" value="Genomic_DNA"/>
</dbReference>
<gene>
    <name evidence="9" type="ORF">ACFFNX_10075</name>
</gene>
<evidence type="ECO:0000256" key="3">
    <source>
        <dbReference type="ARBA" id="ARBA00022448"/>
    </source>
</evidence>
<comment type="subcellular location">
    <subcellularLocation>
        <location evidence="1 8">Cell membrane</location>
        <topology evidence="1 8">Multi-pass membrane protein</topology>
    </subcellularLocation>
</comment>
<dbReference type="Proteomes" id="UP001589627">
    <property type="component" value="Unassembled WGS sequence"/>
</dbReference>
<evidence type="ECO:0000256" key="1">
    <source>
        <dbReference type="ARBA" id="ARBA00004651"/>
    </source>
</evidence>
<dbReference type="Pfam" id="PF01925">
    <property type="entry name" value="TauE"/>
    <property type="match status" value="1"/>
</dbReference>
<feature type="transmembrane region" description="Helical" evidence="8">
    <location>
        <begin position="140"/>
        <end position="158"/>
    </location>
</feature>
<organism evidence="9 10">
    <name type="scientific">Actinoallomurus acaciae</name>
    <dbReference type="NCBI Taxonomy" id="502577"/>
    <lineage>
        <taxon>Bacteria</taxon>
        <taxon>Bacillati</taxon>
        <taxon>Actinomycetota</taxon>
        <taxon>Actinomycetes</taxon>
        <taxon>Streptosporangiales</taxon>
        <taxon>Thermomonosporaceae</taxon>
        <taxon>Actinoallomurus</taxon>
    </lineage>
</organism>
<dbReference type="InterPro" id="IPR002781">
    <property type="entry name" value="TM_pro_TauE-like"/>
</dbReference>
<proteinExistence type="inferred from homology"/>
<evidence type="ECO:0000256" key="8">
    <source>
        <dbReference type="RuleBase" id="RU363041"/>
    </source>
</evidence>
<accession>A0ABV5YD07</accession>
<evidence type="ECO:0000256" key="4">
    <source>
        <dbReference type="ARBA" id="ARBA00022475"/>
    </source>
</evidence>
<feature type="transmembrane region" description="Helical" evidence="8">
    <location>
        <begin position="50"/>
        <end position="78"/>
    </location>
</feature>
<protein>
    <recommendedName>
        <fullName evidence="8">Probable membrane transporter protein</fullName>
    </recommendedName>
</protein>
<evidence type="ECO:0000256" key="2">
    <source>
        <dbReference type="ARBA" id="ARBA00009142"/>
    </source>
</evidence>
<evidence type="ECO:0000313" key="9">
    <source>
        <dbReference type="EMBL" id="MFB9832533.1"/>
    </source>
</evidence>
<keyword evidence="5 8" id="KW-0812">Transmembrane</keyword>
<evidence type="ECO:0000256" key="5">
    <source>
        <dbReference type="ARBA" id="ARBA00022692"/>
    </source>
</evidence>
<evidence type="ECO:0000313" key="10">
    <source>
        <dbReference type="Proteomes" id="UP001589627"/>
    </source>
</evidence>
<keyword evidence="6 8" id="KW-1133">Transmembrane helix</keyword>
<name>A0ABV5YD07_9ACTN</name>
<evidence type="ECO:0000256" key="6">
    <source>
        <dbReference type="ARBA" id="ARBA00022989"/>
    </source>
</evidence>
<feature type="non-terminal residue" evidence="9">
    <location>
        <position position="1"/>
    </location>
</feature>
<dbReference type="RefSeq" id="WP_378198388.1">
    <property type="nucleotide sequence ID" value="NZ_JBHLZP010000051.1"/>
</dbReference>
<sequence length="162" mass="16406">AALLLLTPAAAFEYVAPVLVAAASLVLLAQRRITAAAVGMGGEHSMPLRFAVFAVAIYGGYFGAAGGILMLAVLGAMLELPLIRVNAVKNVVAGLSNGVAALGFAVFGPVRWAAVLPLAAGFLAGGWLGPSLVRRLPGEALRVVVVVCGLAVAVKLGYDAYH</sequence>
<keyword evidence="3" id="KW-0813">Transport</keyword>
<dbReference type="PANTHER" id="PTHR30269:SF0">
    <property type="entry name" value="MEMBRANE TRANSPORTER PROTEIN YFCA-RELATED"/>
    <property type="match status" value="1"/>
</dbReference>
<dbReference type="InterPro" id="IPR052017">
    <property type="entry name" value="TSUP"/>
</dbReference>
<evidence type="ECO:0000256" key="7">
    <source>
        <dbReference type="ARBA" id="ARBA00023136"/>
    </source>
</evidence>
<keyword evidence="10" id="KW-1185">Reference proteome</keyword>
<dbReference type="PANTHER" id="PTHR30269">
    <property type="entry name" value="TRANSMEMBRANE PROTEIN YFCA"/>
    <property type="match status" value="1"/>
</dbReference>
<keyword evidence="7 8" id="KW-0472">Membrane</keyword>
<keyword evidence="4 8" id="KW-1003">Cell membrane</keyword>